<keyword evidence="5 7" id="KW-1133">Transmembrane helix</keyword>
<keyword evidence="2 7" id="KW-1003">Cell membrane</keyword>
<evidence type="ECO:0000256" key="3">
    <source>
        <dbReference type="ARBA" id="ARBA00022679"/>
    </source>
</evidence>
<sequence length="288" mass="32313">MLDHPNFNPIALDLGFFKIHWYGIMYLVAFAQFIVLGRLRLRMPHVAARGWTKEHIDDMLFYGVLGVIVGGRMGEVIFYQPMYFLQNPLEIFMVWKGGMSFHGGFLGVLVAMSLWARQAKMPLAYVYDFIAPLVPLGYAAGRFGNFINHELPGRMASTDLPWAMNWPGVAYPVHPSPLYQMLVDGILLFIIVWLFARKARPALAVGAVFVMLYGCARFFTEYFRTPDYEVNLLGITISAGQMLSLPMILVGALLLWLAYAGKFTPVQTSPVSVEANKAASSKSKKSKK</sequence>
<comment type="pathway">
    <text evidence="7">Protein modification; lipoprotein biosynthesis (diacylglyceryl transfer).</text>
</comment>
<comment type="function">
    <text evidence="7">Catalyzes the transfer of the diacylglyceryl group from phosphatidylglycerol to the sulfhydryl group of the N-terminal cysteine of a prolipoprotein, the first step in the formation of mature lipoproteins.</text>
</comment>
<dbReference type="NCBIfam" id="TIGR00544">
    <property type="entry name" value="lgt"/>
    <property type="match status" value="1"/>
</dbReference>
<dbReference type="GO" id="GO:0008961">
    <property type="term" value="F:phosphatidylglycerol-prolipoprotein diacylglyceryl transferase activity"/>
    <property type="evidence" value="ECO:0007669"/>
    <property type="project" value="UniProtKB-UniRule"/>
</dbReference>
<comment type="subcellular location">
    <subcellularLocation>
        <location evidence="7">Cell membrane</location>
        <topology evidence="7">Multi-pass membrane protein</topology>
    </subcellularLocation>
</comment>
<comment type="catalytic activity">
    <reaction evidence="7">
        <text>L-cysteinyl-[prolipoprotein] + a 1,2-diacyl-sn-glycero-3-phospho-(1'-sn-glycerol) = an S-1,2-diacyl-sn-glyceryl-L-cysteinyl-[prolipoprotein] + sn-glycerol 1-phosphate + H(+)</text>
        <dbReference type="Rhea" id="RHEA:56712"/>
        <dbReference type="Rhea" id="RHEA-COMP:14679"/>
        <dbReference type="Rhea" id="RHEA-COMP:14680"/>
        <dbReference type="ChEBI" id="CHEBI:15378"/>
        <dbReference type="ChEBI" id="CHEBI:29950"/>
        <dbReference type="ChEBI" id="CHEBI:57685"/>
        <dbReference type="ChEBI" id="CHEBI:64716"/>
        <dbReference type="ChEBI" id="CHEBI:140658"/>
        <dbReference type="EC" id="2.5.1.145"/>
    </reaction>
</comment>
<dbReference type="RefSeq" id="WP_212682933.1">
    <property type="nucleotide sequence ID" value="NZ_JAGSPM010000001.1"/>
</dbReference>
<accession>A0A941DBE1</accession>
<organism evidence="8 9">
    <name type="scientific">Undibacterium baiyunense</name>
    <dbReference type="NCBI Taxonomy" id="2828731"/>
    <lineage>
        <taxon>Bacteria</taxon>
        <taxon>Pseudomonadati</taxon>
        <taxon>Pseudomonadota</taxon>
        <taxon>Betaproteobacteria</taxon>
        <taxon>Burkholderiales</taxon>
        <taxon>Oxalobacteraceae</taxon>
        <taxon>Undibacterium</taxon>
    </lineage>
</organism>
<dbReference type="GO" id="GO:0005886">
    <property type="term" value="C:plasma membrane"/>
    <property type="evidence" value="ECO:0007669"/>
    <property type="project" value="UniProtKB-SubCell"/>
</dbReference>
<evidence type="ECO:0000313" key="8">
    <source>
        <dbReference type="EMBL" id="MBR7745558.1"/>
    </source>
</evidence>
<dbReference type="EC" id="2.5.1.145" evidence="7"/>
<feature type="binding site" evidence="7">
    <location>
        <position position="142"/>
    </location>
    <ligand>
        <name>a 1,2-diacyl-sn-glycero-3-phospho-(1'-sn-glycerol)</name>
        <dbReference type="ChEBI" id="CHEBI:64716"/>
    </ligand>
</feature>
<dbReference type="HAMAP" id="MF_01147">
    <property type="entry name" value="Lgt"/>
    <property type="match status" value="1"/>
</dbReference>
<dbReference type="Pfam" id="PF01790">
    <property type="entry name" value="LGT"/>
    <property type="match status" value="1"/>
</dbReference>
<keyword evidence="9" id="KW-1185">Reference proteome</keyword>
<comment type="caution">
    <text evidence="8">The sequence shown here is derived from an EMBL/GenBank/DDBJ whole genome shotgun (WGS) entry which is preliminary data.</text>
</comment>
<feature type="transmembrane region" description="Helical" evidence="7">
    <location>
        <begin position="203"/>
        <end position="220"/>
    </location>
</feature>
<gene>
    <name evidence="7" type="primary">lgt</name>
    <name evidence="8" type="ORF">KDM92_03125</name>
</gene>
<feature type="transmembrane region" description="Helical" evidence="7">
    <location>
        <begin position="20"/>
        <end position="39"/>
    </location>
</feature>
<evidence type="ECO:0000256" key="6">
    <source>
        <dbReference type="ARBA" id="ARBA00023136"/>
    </source>
</evidence>
<dbReference type="EMBL" id="JAGSPM010000001">
    <property type="protein sequence ID" value="MBR7745558.1"/>
    <property type="molecule type" value="Genomic_DNA"/>
</dbReference>
<evidence type="ECO:0000256" key="1">
    <source>
        <dbReference type="ARBA" id="ARBA00007150"/>
    </source>
</evidence>
<keyword evidence="8" id="KW-0328">Glycosyltransferase</keyword>
<name>A0A941DBE1_9BURK</name>
<dbReference type="AlphaFoldDB" id="A0A941DBE1"/>
<dbReference type="PROSITE" id="PS01311">
    <property type="entry name" value="LGT"/>
    <property type="match status" value="1"/>
</dbReference>
<evidence type="ECO:0000256" key="5">
    <source>
        <dbReference type="ARBA" id="ARBA00022989"/>
    </source>
</evidence>
<protein>
    <recommendedName>
        <fullName evidence="7">Phosphatidylglycerol--prolipoprotein diacylglyceryl transferase</fullName>
        <ecNumber evidence="7">2.5.1.145</ecNumber>
    </recommendedName>
</protein>
<feature type="transmembrane region" description="Helical" evidence="7">
    <location>
        <begin position="123"/>
        <end position="141"/>
    </location>
</feature>
<dbReference type="PANTHER" id="PTHR30589">
    <property type="entry name" value="PROLIPOPROTEIN DIACYLGLYCERYL TRANSFERASE"/>
    <property type="match status" value="1"/>
</dbReference>
<dbReference type="Proteomes" id="UP000680158">
    <property type="component" value="Unassembled WGS sequence"/>
</dbReference>
<feature type="transmembrane region" description="Helical" evidence="7">
    <location>
        <begin position="60"/>
        <end position="79"/>
    </location>
</feature>
<dbReference type="PANTHER" id="PTHR30589:SF0">
    <property type="entry name" value="PHOSPHATIDYLGLYCEROL--PROLIPOPROTEIN DIACYLGLYCERYL TRANSFERASE"/>
    <property type="match status" value="1"/>
</dbReference>
<dbReference type="GO" id="GO:0042158">
    <property type="term" value="P:lipoprotein biosynthetic process"/>
    <property type="evidence" value="ECO:0007669"/>
    <property type="project" value="UniProtKB-UniRule"/>
</dbReference>
<evidence type="ECO:0000256" key="2">
    <source>
        <dbReference type="ARBA" id="ARBA00022475"/>
    </source>
</evidence>
<feature type="transmembrane region" description="Helical" evidence="7">
    <location>
        <begin position="178"/>
        <end position="196"/>
    </location>
</feature>
<proteinExistence type="inferred from homology"/>
<evidence type="ECO:0000256" key="7">
    <source>
        <dbReference type="HAMAP-Rule" id="MF_01147"/>
    </source>
</evidence>
<keyword evidence="6 7" id="KW-0472">Membrane</keyword>
<feature type="transmembrane region" description="Helical" evidence="7">
    <location>
        <begin position="99"/>
        <end position="116"/>
    </location>
</feature>
<reference evidence="8 9" key="1">
    <citation type="submission" date="2021-04" db="EMBL/GenBank/DDBJ databases">
        <title>novel species isolated from subtropical streams in China.</title>
        <authorList>
            <person name="Lu H."/>
        </authorList>
    </citation>
    <scope>NUCLEOTIDE SEQUENCE [LARGE SCALE GENOMIC DNA]</scope>
    <source>
        <strain evidence="8 9">BYS107W</strain>
    </source>
</reference>
<dbReference type="InterPro" id="IPR001640">
    <property type="entry name" value="Lgt"/>
</dbReference>
<comment type="similarity">
    <text evidence="1 7">Belongs to the Lgt family.</text>
</comment>
<keyword evidence="3 7" id="KW-0808">Transferase</keyword>
<feature type="transmembrane region" description="Helical" evidence="7">
    <location>
        <begin position="232"/>
        <end position="259"/>
    </location>
</feature>
<keyword evidence="4 7" id="KW-0812">Transmembrane</keyword>
<evidence type="ECO:0000313" key="9">
    <source>
        <dbReference type="Proteomes" id="UP000680158"/>
    </source>
</evidence>
<evidence type="ECO:0000256" key="4">
    <source>
        <dbReference type="ARBA" id="ARBA00022692"/>
    </source>
</evidence>